<dbReference type="Proteomes" id="UP000736787">
    <property type="component" value="Unassembled WGS sequence"/>
</dbReference>
<dbReference type="Proteomes" id="UP000760860">
    <property type="component" value="Unassembled WGS sequence"/>
</dbReference>
<reference evidence="5 6" key="1">
    <citation type="submission" date="2018-01" db="EMBL/GenBank/DDBJ databases">
        <title>Draft genome of the strawberry crown rot pathogen Phytophthora cactorum.</title>
        <authorList>
            <person name="Armitage A.D."/>
            <person name="Lysoe E."/>
            <person name="Nellist C.F."/>
            <person name="Harrison R.J."/>
            <person name="Brurberg M.B."/>
        </authorList>
    </citation>
    <scope>NUCLEOTIDE SEQUENCE [LARGE SCALE GENOMIC DNA]</scope>
    <source>
        <strain evidence="5 6">10300</strain>
    </source>
</reference>
<protein>
    <recommendedName>
        <fullName evidence="7">Retrotransposon gag domain-containing protein</fullName>
    </recommendedName>
</protein>
<feature type="region of interest" description="Disordered" evidence="1">
    <location>
        <begin position="110"/>
        <end position="212"/>
    </location>
</feature>
<gene>
    <name evidence="5" type="ORF">PC110_g4317</name>
    <name evidence="2" type="ORF">PC113_g17169</name>
    <name evidence="3" type="ORF">PC117_g13967</name>
    <name evidence="4" type="ORF">PC129_g17419</name>
</gene>
<keyword evidence="6" id="KW-1185">Reference proteome</keyword>
<evidence type="ECO:0000313" key="5">
    <source>
        <dbReference type="EMBL" id="RAW39454.1"/>
    </source>
</evidence>
<dbReference type="EMBL" id="RCMG01000724">
    <property type="protein sequence ID" value="KAG2850012.1"/>
    <property type="molecule type" value="Genomic_DNA"/>
</dbReference>
<feature type="compositionally biased region" description="Low complexity" evidence="1">
    <location>
        <begin position="178"/>
        <end position="191"/>
    </location>
</feature>
<feature type="compositionally biased region" description="Basic and acidic residues" evidence="1">
    <location>
        <begin position="122"/>
        <end position="138"/>
    </location>
</feature>
<dbReference type="AlphaFoldDB" id="A0A329SRB2"/>
<dbReference type="VEuPathDB" id="FungiDB:PC110_g4317"/>
<accession>A0A329SRB2</accession>
<dbReference type="Proteomes" id="UP000735874">
    <property type="component" value="Unassembled WGS sequence"/>
</dbReference>
<name>A0A329SRB2_9STRA</name>
<evidence type="ECO:0008006" key="7">
    <source>
        <dbReference type="Google" id="ProtNLM"/>
    </source>
</evidence>
<evidence type="ECO:0000256" key="1">
    <source>
        <dbReference type="SAM" id="MobiDB-lite"/>
    </source>
</evidence>
<sequence>METLMKDDEWMQLFKPILKRKADWPALAHELQYPVNSVSTSQVTEDSVSLLLVLGYETETYPSKMSLLGWSLNEAGAALQKWKKKLRKAFGAICINEGKQPVSHMATLEEDPSKVRLPATPKRLEHTPPTKRGADRDGFGTADGSPYLQDSHMVTPRLASRTRRMSTADEGSQGRCGGARASRSGLGPRRAPTSASSSDDDGLLRLKYEDEDPQAELTRQMRKIAALDDSNTTPRIELASYQPLDRIKPFSGSRNKSENSMQWLRTFVYEMTGVHTAADKWCIPFELSLRDGAIHWFRQLPKKTERRWKQLRNAFIRYYCSYFFQTPLSR</sequence>
<dbReference type="Proteomes" id="UP000251314">
    <property type="component" value="Unassembled WGS sequence"/>
</dbReference>
<evidence type="ECO:0000313" key="4">
    <source>
        <dbReference type="EMBL" id="KAG3211607.1"/>
    </source>
</evidence>
<evidence type="ECO:0000313" key="2">
    <source>
        <dbReference type="EMBL" id="KAG2850012.1"/>
    </source>
</evidence>
<comment type="caution">
    <text evidence="5">The sequence shown here is derived from an EMBL/GenBank/DDBJ whole genome shotgun (WGS) entry which is preliminary data.</text>
</comment>
<evidence type="ECO:0000313" key="3">
    <source>
        <dbReference type="EMBL" id="KAG2929602.1"/>
    </source>
</evidence>
<dbReference type="EMBL" id="RCMV01000936">
    <property type="protein sequence ID" value="KAG3211607.1"/>
    <property type="molecule type" value="Genomic_DNA"/>
</dbReference>
<evidence type="ECO:0000313" key="6">
    <source>
        <dbReference type="Proteomes" id="UP000251314"/>
    </source>
</evidence>
<dbReference type="EMBL" id="RCMK01000423">
    <property type="protein sequence ID" value="KAG2929602.1"/>
    <property type="molecule type" value="Genomic_DNA"/>
</dbReference>
<reference evidence="2" key="2">
    <citation type="submission" date="2018-10" db="EMBL/GenBank/DDBJ databases">
        <title>Effector identification in a new, highly contiguous assembly of the strawberry crown rot pathogen Phytophthora cactorum.</title>
        <authorList>
            <person name="Armitage A.D."/>
            <person name="Nellist C.F."/>
            <person name="Bates H."/>
            <person name="Vickerstaff R.J."/>
            <person name="Harrison R.J."/>
        </authorList>
    </citation>
    <scope>NUCLEOTIDE SEQUENCE</scope>
    <source>
        <strain evidence="2">15-7</strain>
        <strain evidence="3">4040</strain>
        <strain evidence="4">P421</strain>
    </source>
</reference>
<dbReference type="EMBL" id="MJFZ01000066">
    <property type="protein sequence ID" value="RAW39454.1"/>
    <property type="molecule type" value="Genomic_DNA"/>
</dbReference>
<proteinExistence type="predicted"/>
<dbReference type="OrthoDB" id="122654at2759"/>
<organism evidence="5 6">
    <name type="scientific">Phytophthora cactorum</name>
    <dbReference type="NCBI Taxonomy" id="29920"/>
    <lineage>
        <taxon>Eukaryota</taxon>
        <taxon>Sar</taxon>
        <taxon>Stramenopiles</taxon>
        <taxon>Oomycota</taxon>
        <taxon>Peronosporomycetes</taxon>
        <taxon>Peronosporales</taxon>
        <taxon>Peronosporaceae</taxon>
        <taxon>Phytophthora</taxon>
    </lineage>
</organism>